<dbReference type="EMBL" id="CM008048">
    <property type="protein sequence ID" value="PVH62927.1"/>
    <property type="molecule type" value="Genomic_DNA"/>
</dbReference>
<dbReference type="AlphaFoldDB" id="A0A2T8KL61"/>
<feature type="compositionally biased region" description="Polar residues" evidence="1">
    <location>
        <begin position="62"/>
        <end position="71"/>
    </location>
</feature>
<sequence length="110" mass="12417">MALDEIYCDLSFCSGRTSNGSLIWPLRLSSCHFQIPDNTAHRTSSTGEHQLDVEPFRRPSGTYLNPTNVSIQHPLGSRTRRNVSCDRQLEVQRNHGRNSALLLRDAYSTS</sequence>
<evidence type="ECO:0000256" key="1">
    <source>
        <dbReference type="SAM" id="MobiDB-lite"/>
    </source>
</evidence>
<accession>A0A2T8KL61</accession>
<organism evidence="2">
    <name type="scientific">Panicum hallii</name>
    <dbReference type="NCBI Taxonomy" id="206008"/>
    <lineage>
        <taxon>Eukaryota</taxon>
        <taxon>Viridiplantae</taxon>
        <taxon>Streptophyta</taxon>
        <taxon>Embryophyta</taxon>
        <taxon>Tracheophyta</taxon>
        <taxon>Spermatophyta</taxon>
        <taxon>Magnoliopsida</taxon>
        <taxon>Liliopsida</taxon>
        <taxon>Poales</taxon>
        <taxon>Poaceae</taxon>
        <taxon>PACMAD clade</taxon>
        <taxon>Panicoideae</taxon>
        <taxon>Panicodae</taxon>
        <taxon>Paniceae</taxon>
        <taxon>Panicinae</taxon>
        <taxon>Panicum</taxon>
        <taxon>Panicum sect. Panicum</taxon>
    </lineage>
</organism>
<dbReference type="Gramene" id="PVH62927">
    <property type="protein sequence ID" value="PVH62927"/>
    <property type="gene ID" value="PAHAL_3G431300"/>
</dbReference>
<evidence type="ECO:0000313" key="2">
    <source>
        <dbReference type="EMBL" id="PVH62927.1"/>
    </source>
</evidence>
<name>A0A2T8KL61_9POAL</name>
<proteinExistence type="predicted"/>
<protein>
    <submittedName>
        <fullName evidence="2">Uncharacterized protein</fullName>
    </submittedName>
</protein>
<feature type="region of interest" description="Disordered" evidence="1">
    <location>
        <begin position="57"/>
        <end position="80"/>
    </location>
</feature>
<dbReference type="Proteomes" id="UP000243499">
    <property type="component" value="Chromosome 3"/>
</dbReference>
<reference evidence="2" key="1">
    <citation type="submission" date="2018-04" db="EMBL/GenBank/DDBJ databases">
        <title>WGS assembly of Panicum hallii.</title>
        <authorList>
            <person name="Lovell J."/>
            <person name="Jenkins J."/>
            <person name="Lowry D."/>
            <person name="Mamidi S."/>
            <person name="Sreedasyam A."/>
            <person name="Weng X."/>
            <person name="Barry K."/>
            <person name="Bonette J."/>
            <person name="Campitelli B."/>
            <person name="Daum C."/>
            <person name="Gordon S."/>
            <person name="Gould B."/>
            <person name="Lipzen A."/>
            <person name="Macqueen A."/>
            <person name="Palacio-Mejia J."/>
            <person name="Plott C."/>
            <person name="Shakirov E."/>
            <person name="Shu S."/>
            <person name="Yoshinaga Y."/>
            <person name="Zane M."/>
            <person name="Rokhsar D."/>
            <person name="Grimwood J."/>
            <person name="Schmutz J."/>
            <person name="Juenger T."/>
        </authorList>
    </citation>
    <scope>NUCLEOTIDE SEQUENCE [LARGE SCALE GENOMIC DNA]</scope>
    <source>
        <strain evidence="2">FIL2</strain>
    </source>
</reference>
<gene>
    <name evidence="2" type="ORF">PAHAL_3G431300</name>
</gene>